<keyword evidence="3" id="KW-0520">NAD</keyword>
<keyword evidence="5" id="KW-0325">Glycoprotein</keyword>
<dbReference type="PRINTS" id="PR01537">
    <property type="entry name" value="INTRLKN1R1F"/>
</dbReference>
<dbReference type="Gene3D" id="2.60.40.10">
    <property type="entry name" value="Immunoglobulins"/>
    <property type="match status" value="3"/>
</dbReference>
<dbReference type="InterPro" id="IPR013783">
    <property type="entry name" value="Ig-like_fold"/>
</dbReference>
<comment type="caution">
    <text evidence="11">The sequence shown here is derived from an EMBL/GenBank/DDBJ whole genome shotgun (WGS) entry which is preliminary data.</text>
</comment>
<keyword evidence="7" id="KW-1133">Transmembrane helix</keyword>
<feature type="chain" id="PRO_5021458748" evidence="8">
    <location>
        <begin position="22"/>
        <end position="695"/>
    </location>
</feature>
<feature type="signal peptide" evidence="8">
    <location>
        <begin position="1"/>
        <end position="21"/>
    </location>
</feature>
<dbReference type="Pfam" id="PF00047">
    <property type="entry name" value="ig"/>
    <property type="match status" value="1"/>
</dbReference>
<dbReference type="SUPFAM" id="SSF52200">
    <property type="entry name" value="Toll/Interleukin receptor TIR domain"/>
    <property type="match status" value="1"/>
</dbReference>
<keyword evidence="4" id="KW-1015">Disulfide bond</keyword>
<dbReference type="InterPro" id="IPR013151">
    <property type="entry name" value="Immunoglobulin_dom"/>
</dbReference>
<dbReference type="InterPro" id="IPR035897">
    <property type="entry name" value="Toll_tir_struct_dom_sf"/>
</dbReference>
<dbReference type="Gene3D" id="3.40.50.10140">
    <property type="entry name" value="Toll/interleukin-1 receptor homology (TIR) domain"/>
    <property type="match status" value="2"/>
</dbReference>
<dbReference type="GO" id="GO:0016787">
    <property type="term" value="F:hydrolase activity"/>
    <property type="evidence" value="ECO:0007669"/>
    <property type="project" value="UniProtKB-KW"/>
</dbReference>
<comment type="similarity">
    <text evidence="1">Belongs to the interleukin-1 receptor family.</text>
</comment>
<protein>
    <submittedName>
        <fullName evidence="11">Uncharacterized protein</fullName>
    </submittedName>
</protein>
<feature type="domain" description="TIR" evidence="9">
    <location>
        <begin position="374"/>
        <end position="541"/>
    </location>
</feature>
<sequence>MAGAGWLATVVALLSAAFVGAHERTETYKVSVGHLFILKCRISQTNVTWSREGTHNQSLPPGVEARGGLLRFLPVQMEHNGSYTCQKRDETNLKMKFSVLVSREKCPEALETRIHLTGTQRRASLQTEGDLSIEYHKNSPMDESGSPNVQQDCHPVEREGKSISVTEGGVMWLSEASEEDAGTYTCLVDVSLDGRNYTAARSIQLVIKTGPPDTVFTELQVLYPQQAVVIVEVGMRAELKCSAHVGFMDDSELSIYWTFNSEHTEAYMEFNDSWRFDPERRQVTESTLSISKVRREFLNVPFRCFVVSPADKKVGLLYLQEADRRGLHITVALCLSAFLTALGLAAAFQFCRTELTLAYRNLSGHLNKPAPEGKLYDAYVSYLHPSSRSSQSALFALQILPEKLERQHGYTLYIRGRDDIPGEAVHDAIATIIRQCQRLILILSTEEEFGTDGNEKGDLLCDQSQLCYEQSISLYDALLLNDPKVILVELGLVDYSGLPESLRYIRRKQGSLTWRKASAGAPSLRKMYLNRNFWKDLRCHMPSVRHCGQEDGNQRPFTRASKRTDVLLFGTSDHLEQVESCVQQSKMLMFVLTPASGSELTEQHPAGCQYSGTEGFSLQIVLHHALIQSDIGVILIQIGDTVPGGFTHLPPGLQHLIMKSAPLRWRHESRWAAARNFRFWKKVRYLMPAVPAAKR</sequence>
<evidence type="ECO:0000313" key="12">
    <source>
        <dbReference type="Proteomes" id="UP000516260"/>
    </source>
</evidence>
<gene>
    <name evidence="11" type="ORF">fugu_000631</name>
</gene>
<evidence type="ECO:0000256" key="7">
    <source>
        <dbReference type="SAM" id="Phobius"/>
    </source>
</evidence>
<feature type="domain" description="Ig-like" evidence="10">
    <location>
        <begin position="224"/>
        <end position="315"/>
    </location>
</feature>
<dbReference type="PROSITE" id="PS50104">
    <property type="entry name" value="TIR"/>
    <property type="match status" value="1"/>
</dbReference>
<evidence type="ECO:0000256" key="1">
    <source>
        <dbReference type="ARBA" id="ARBA00009752"/>
    </source>
</evidence>
<evidence type="ECO:0000256" key="5">
    <source>
        <dbReference type="ARBA" id="ARBA00023180"/>
    </source>
</evidence>
<dbReference type="Proteomes" id="UP000516260">
    <property type="component" value="Chromosome 1"/>
</dbReference>
<organism evidence="11 12">
    <name type="scientific">Takifugu bimaculatus</name>
    <dbReference type="NCBI Taxonomy" id="433685"/>
    <lineage>
        <taxon>Eukaryota</taxon>
        <taxon>Metazoa</taxon>
        <taxon>Chordata</taxon>
        <taxon>Craniata</taxon>
        <taxon>Vertebrata</taxon>
        <taxon>Euteleostomi</taxon>
        <taxon>Actinopterygii</taxon>
        <taxon>Neopterygii</taxon>
        <taxon>Teleostei</taxon>
        <taxon>Neoteleostei</taxon>
        <taxon>Acanthomorphata</taxon>
        <taxon>Eupercaria</taxon>
        <taxon>Tetraodontiformes</taxon>
        <taxon>Tetradontoidea</taxon>
        <taxon>Tetraodontidae</taxon>
        <taxon>Takifugu</taxon>
    </lineage>
</organism>
<proteinExistence type="inferred from homology"/>
<dbReference type="InterPro" id="IPR003599">
    <property type="entry name" value="Ig_sub"/>
</dbReference>
<evidence type="ECO:0000313" key="11">
    <source>
        <dbReference type="EMBL" id="TNN03602.1"/>
    </source>
</evidence>
<dbReference type="GO" id="GO:0007165">
    <property type="term" value="P:signal transduction"/>
    <property type="evidence" value="ECO:0007669"/>
    <property type="project" value="InterPro"/>
</dbReference>
<evidence type="ECO:0000259" key="9">
    <source>
        <dbReference type="PROSITE" id="PS50104"/>
    </source>
</evidence>
<evidence type="ECO:0000256" key="4">
    <source>
        <dbReference type="ARBA" id="ARBA00023157"/>
    </source>
</evidence>
<keyword evidence="8" id="KW-0732">Signal</keyword>
<dbReference type="PANTHER" id="PTHR11890:SF26">
    <property type="entry name" value="INTERLEUKIN-1 RECEPTOR TYPE 1"/>
    <property type="match status" value="1"/>
</dbReference>
<evidence type="ECO:0000256" key="6">
    <source>
        <dbReference type="ARBA" id="ARBA00023319"/>
    </source>
</evidence>
<keyword evidence="12" id="KW-1185">Reference proteome</keyword>
<dbReference type="CDD" id="cd00096">
    <property type="entry name" value="Ig"/>
    <property type="match status" value="1"/>
</dbReference>
<dbReference type="Pfam" id="PF01582">
    <property type="entry name" value="TIR"/>
    <property type="match status" value="1"/>
</dbReference>
<keyword evidence="7" id="KW-0812">Transmembrane</keyword>
<dbReference type="SMART" id="SM00409">
    <property type="entry name" value="IG"/>
    <property type="match status" value="3"/>
</dbReference>
<dbReference type="AlphaFoldDB" id="A0A4Z2CH99"/>
<evidence type="ECO:0000259" key="10">
    <source>
        <dbReference type="PROSITE" id="PS50835"/>
    </source>
</evidence>
<name>A0A4Z2CH99_9TELE</name>
<feature type="domain" description="Ig-like" evidence="10">
    <location>
        <begin position="46"/>
        <end position="102"/>
    </location>
</feature>
<feature type="transmembrane region" description="Helical" evidence="7">
    <location>
        <begin position="327"/>
        <end position="351"/>
    </location>
</feature>
<dbReference type="PROSITE" id="PS50835">
    <property type="entry name" value="IG_LIKE"/>
    <property type="match status" value="2"/>
</dbReference>
<reference evidence="11 12" key="1">
    <citation type="submission" date="2019-04" db="EMBL/GenBank/DDBJ databases">
        <title>The sequence and de novo assembly of Takifugu bimaculatus genome using PacBio and Hi-C technologies.</title>
        <authorList>
            <person name="Xu P."/>
            <person name="Liu B."/>
            <person name="Zhou Z."/>
        </authorList>
    </citation>
    <scope>NUCLEOTIDE SEQUENCE [LARGE SCALE GENOMIC DNA]</scope>
    <source>
        <strain evidence="11">TB-2018</strain>
        <tissue evidence="11">Muscle</tissue>
    </source>
</reference>
<dbReference type="InterPro" id="IPR000157">
    <property type="entry name" value="TIR_dom"/>
</dbReference>
<keyword evidence="6" id="KW-0393">Immunoglobulin domain</keyword>
<evidence type="ECO:0000256" key="2">
    <source>
        <dbReference type="ARBA" id="ARBA00022801"/>
    </source>
</evidence>
<dbReference type="SMART" id="SM00255">
    <property type="entry name" value="TIR"/>
    <property type="match status" value="1"/>
</dbReference>
<dbReference type="InterPro" id="IPR007110">
    <property type="entry name" value="Ig-like_dom"/>
</dbReference>
<dbReference type="PANTHER" id="PTHR11890">
    <property type="entry name" value="INTERLEUKIN-1 RECEPTOR FAMILY MEMBER"/>
    <property type="match status" value="1"/>
</dbReference>
<evidence type="ECO:0000256" key="3">
    <source>
        <dbReference type="ARBA" id="ARBA00023027"/>
    </source>
</evidence>
<dbReference type="InterPro" id="IPR036179">
    <property type="entry name" value="Ig-like_dom_sf"/>
</dbReference>
<dbReference type="EMBL" id="SWLE01000001">
    <property type="protein sequence ID" value="TNN03602.1"/>
    <property type="molecule type" value="Genomic_DNA"/>
</dbReference>
<keyword evidence="7" id="KW-0472">Membrane</keyword>
<dbReference type="InterPro" id="IPR015621">
    <property type="entry name" value="IL-1_rcpt_fam"/>
</dbReference>
<accession>A0A4Z2CH99</accession>
<evidence type="ECO:0000256" key="8">
    <source>
        <dbReference type="SAM" id="SignalP"/>
    </source>
</evidence>
<dbReference type="SUPFAM" id="SSF48726">
    <property type="entry name" value="Immunoglobulin"/>
    <property type="match status" value="1"/>
</dbReference>
<keyword evidence="2" id="KW-0378">Hydrolase</keyword>